<dbReference type="Proteomes" id="UP000178606">
    <property type="component" value="Unassembled WGS sequence"/>
</dbReference>
<evidence type="ECO:0000313" key="2">
    <source>
        <dbReference type="Proteomes" id="UP000178606"/>
    </source>
</evidence>
<dbReference type="AlphaFoldDB" id="A0A1F6C7J3"/>
<name>A0A1F6C7J3_HANXR</name>
<gene>
    <name evidence="1" type="ORF">A3F84_11850</name>
</gene>
<dbReference type="InterPro" id="IPR023296">
    <property type="entry name" value="Glyco_hydro_beta-prop_sf"/>
</dbReference>
<evidence type="ECO:0008006" key="3">
    <source>
        <dbReference type="Google" id="ProtNLM"/>
    </source>
</evidence>
<accession>A0A1F6C7J3</accession>
<evidence type="ECO:0000313" key="1">
    <source>
        <dbReference type="EMBL" id="OGG45113.1"/>
    </source>
</evidence>
<comment type="caution">
    <text evidence="1">The sequence shown here is derived from an EMBL/GenBank/DDBJ whole genome shotgun (WGS) entry which is preliminary data.</text>
</comment>
<protein>
    <recommendedName>
        <fullName evidence="3">Glycosyl hydrolase family 32 N-terminal domain-containing protein</fullName>
    </recommendedName>
</protein>
<dbReference type="EMBL" id="MFKF01000386">
    <property type="protein sequence ID" value="OGG45113.1"/>
    <property type="molecule type" value="Genomic_DNA"/>
</dbReference>
<dbReference type="Gene3D" id="2.115.10.20">
    <property type="entry name" value="Glycosyl hydrolase domain, family 43"/>
    <property type="match status" value="1"/>
</dbReference>
<dbReference type="SUPFAM" id="SSF75005">
    <property type="entry name" value="Arabinanase/levansucrase/invertase"/>
    <property type="match status" value="1"/>
</dbReference>
<organism evidence="1 2">
    <name type="scientific">Handelsmanbacteria sp. (strain RIFCSPLOWO2_12_FULL_64_10)</name>
    <dbReference type="NCBI Taxonomy" id="1817868"/>
    <lineage>
        <taxon>Bacteria</taxon>
        <taxon>Candidatus Handelsmaniibacteriota</taxon>
    </lineage>
</organism>
<sequence length="328" mass="36380">MSHLSLKRFGLAPLFDPAEGVTVVDPPGSGPGWWAGAPGALYDDATRKFYLYYRLRRPRGVEPDRGGECRIAESADGRTFRTIWSARKAQFDSDSMERAALVKCLDGIWRLYLGYVDPRHKKWRVDFMEASAPDGFDAGARRPLFDPDDMGVEGVKDPYVLTLGPQYYMILSYAMRSGSLSETQERSLHATADAYNTGLVTSRTGLATSADGVHFDWQGDILSPPASGWDAWCARVCSVVYLPPVFTAFYDGAAHVSGNYEERTGLAVGADLRSLERVTLSGPALTSPHASGSLRYLDAVQFPDRIYYYYEYARPDGSHETRLNIVEI</sequence>
<reference evidence="1 2" key="1">
    <citation type="journal article" date="2016" name="Nat. Commun.">
        <title>Thousands of microbial genomes shed light on interconnected biogeochemical processes in an aquifer system.</title>
        <authorList>
            <person name="Anantharaman K."/>
            <person name="Brown C.T."/>
            <person name="Hug L.A."/>
            <person name="Sharon I."/>
            <person name="Castelle C.J."/>
            <person name="Probst A.J."/>
            <person name="Thomas B.C."/>
            <person name="Singh A."/>
            <person name="Wilkins M.J."/>
            <person name="Karaoz U."/>
            <person name="Brodie E.L."/>
            <person name="Williams K.H."/>
            <person name="Hubbard S.S."/>
            <person name="Banfield J.F."/>
        </authorList>
    </citation>
    <scope>NUCLEOTIDE SEQUENCE [LARGE SCALE GENOMIC DNA]</scope>
    <source>
        <strain evidence="2">RIFCSPLOWO2_12_FULL_64_10</strain>
    </source>
</reference>
<proteinExistence type="predicted"/>